<dbReference type="Gene3D" id="2.60.120.260">
    <property type="entry name" value="Galactose-binding domain-like"/>
    <property type="match status" value="1"/>
</dbReference>
<evidence type="ECO:0000256" key="1">
    <source>
        <dbReference type="ARBA" id="ARBA00002219"/>
    </source>
</evidence>
<dbReference type="PROSITE" id="PS50041">
    <property type="entry name" value="C_TYPE_LECTIN_2"/>
    <property type="match status" value="1"/>
</dbReference>
<dbReference type="GO" id="GO:0046872">
    <property type="term" value="F:metal ion binding"/>
    <property type="evidence" value="ECO:0007669"/>
    <property type="project" value="UniProtKB-KW"/>
</dbReference>
<dbReference type="InterPro" id="IPR006585">
    <property type="entry name" value="FTP1"/>
</dbReference>
<evidence type="ECO:0000256" key="6">
    <source>
        <dbReference type="ARBA" id="ARBA00022837"/>
    </source>
</evidence>
<comment type="subunit">
    <text evidence="3">Homotrimer.</text>
</comment>
<dbReference type="InterPro" id="IPR016187">
    <property type="entry name" value="CTDL_fold"/>
</dbReference>
<keyword evidence="10" id="KW-1185">Reference proteome</keyword>
<dbReference type="GO" id="GO:0010185">
    <property type="term" value="P:regulation of cellular defense response"/>
    <property type="evidence" value="ECO:0007669"/>
    <property type="project" value="UniProtKB-ARBA"/>
</dbReference>
<comment type="caution">
    <text evidence="9">The sequence shown here is derived from an EMBL/GenBank/DDBJ whole genome shotgun (WGS) entry which is preliminary data.</text>
</comment>
<evidence type="ECO:0000313" key="9">
    <source>
        <dbReference type="EMBL" id="KAK0134044.1"/>
    </source>
</evidence>
<keyword evidence="7" id="KW-1015">Disulfide bond</keyword>
<gene>
    <name evidence="9" type="primary">FUCL5_1</name>
    <name evidence="9" type="ORF">N1851_030397</name>
</gene>
<evidence type="ECO:0000256" key="7">
    <source>
        <dbReference type="ARBA" id="ARBA00023157"/>
    </source>
</evidence>
<keyword evidence="6" id="KW-0106">Calcium</keyword>
<evidence type="ECO:0000313" key="10">
    <source>
        <dbReference type="Proteomes" id="UP001174136"/>
    </source>
</evidence>
<reference evidence="9" key="1">
    <citation type="journal article" date="2023" name="Front. Mar. Sci.">
        <title>A new Merluccius polli reference genome to investigate the effects of global change in West African waters.</title>
        <authorList>
            <person name="Mateo J.L."/>
            <person name="Blanco-Fernandez C."/>
            <person name="Garcia-Vazquez E."/>
            <person name="Machado-Schiaffino G."/>
        </authorList>
    </citation>
    <scope>NUCLEOTIDE SEQUENCE</scope>
    <source>
        <strain evidence="9">C29</strain>
        <tissue evidence="9">Fin</tissue>
    </source>
</reference>
<dbReference type="PANTHER" id="PTHR45713">
    <property type="entry name" value="FTP DOMAIN-CONTAINING PROTEIN"/>
    <property type="match status" value="1"/>
</dbReference>
<dbReference type="Proteomes" id="UP001174136">
    <property type="component" value="Unassembled WGS sequence"/>
</dbReference>
<dbReference type="InterPro" id="IPR001304">
    <property type="entry name" value="C-type_lectin-like"/>
</dbReference>
<dbReference type="InterPro" id="IPR016186">
    <property type="entry name" value="C-type_lectin-like/link_sf"/>
</dbReference>
<dbReference type="SUPFAM" id="SSF49785">
    <property type="entry name" value="Galactose-binding domain-like"/>
    <property type="match status" value="1"/>
</dbReference>
<dbReference type="GO" id="GO:0042806">
    <property type="term" value="F:fucose binding"/>
    <property type="evidence" value="ECO:0007669"/>
    <property type="project" value="UniProtKB-ARBA"/>
</dbReference>
<accession>A0AA47M5S7</accession>
<dbReference type="SMART" id="SM00607">
    <property type="entry name" value="FTP"/>
    <property type="match status" value="1"/>
</dbReference>
<dbReference type="SMART" id="SM00034">
    <property type="entry name" value="CLECT"/>
    <property type="match status" value="1"/>
</dbReference>
<proteinExistence type="inferred from homology"/>
<organism evidence="9 10">
    <name type="scientific">Merluccius polli</name>
    <name type="common">Benguela hake</name>
    <name type="synonym">Merluccius cadenati</name>
    <dbReference type="NCBI Taxonomy" id="89951"/>
    <lineage>
        <taxon>Eukaryota</taxon>
        <taxon>Metazoa</taxon>
        <taxon>Chordata</taxon>
        <taxon>Craniata</taxon>
        <taxon>Vertebrata</taxon>
        <taxon>Euteleostomi</taxon>
        <taxon>Actinopterygii</taxon>
        <taxon>Neopterygii</taxon>
        <taxon>Teleostei</taxon>
        <taxon>Neoteleostei</taxon>
        <taxon>Acanthomorphata</taxon>
        <taxon>Zeiogadaria</taxon>
        <taxon>Gadariae</taxon>
        <taxon>Gadiformes</taxon>
        <taxon>Gadoidei</taxon>
        <taxon>Merlucciidae</taxon>
        <taxon>Merluccius</taxon>
    </lineage>
</organism>
<comment type="similarity">
    <text evidence="2">Belongs to the fucolectin family.</text>
</comment>
<evidence type="ECO:0000259" key="8">
    <source>
        <dbReference type="PROSITE" id="PS50041"/>
    </source>
</evidence>
<comment type="function">
    <text evidence="1">Acts as a defensive agent. Recognizes blood group fucosylated oligosaccharides including A, B, H and Lewis B-type antigens. Does not recognize Lewis A antigen and has low affinity for monovalent haptens.</text>
</comment>
<dbReference type="InterPro" id="IPR008979">
    <property type="entry name" value="Galactose-bd-like_sf"/>
</dbReference>
<evidence type="ECO:0000256" key="3">
    <source>
        <dbReference type="ARBA" id="ARBA00011233"/>
    </source>
</evidence>
<dbReference type="InterPro" id="IPR018378">
    <property type="entry name" value="C-type_lectin_CS"/>
</dbReference>
<dbReference type="AlphaFoldDB" id="A0AA47M5S7"/>
<dbReference type="PANTHER" id="PTHR45713:SF6">
    <property type="entry name" value="F5_8 TYPE C DOMAIN-CONTAINING PROTEIN"/>
    <property type="match status" value="1"/>
</dbReference>
<name>A0AA47M5S7_MERPO</name>
<feature type="domain" description="C-type lectin" evidence="8">
    <location>
        <begin position="179"/>
        <end position="297"/>
    </location>
</feature>
<dbReference type="GO" id="GO:0001868">
    <property type="term" value="P:regulation of complement activation, lectin pathway"/>
    <property type="evidence" value="ECO:0007669"/>
    <property type="project" value="UniProtKB-ARBA"/>
</dbReference>
<evidence type="ECO:0000256" key="4">
    <source>
        <dbReference type="ARBA" id="ARBA00022723"/>
    </source>
</evidence>
<keyword evidence="4" id="KW-0479">Metal-binding</keyword>
<keyword evidence="5" id="KW-0430">Lectin</keyword>
<evidence type="ECO:0000256" key="5">
    <source>
        <dbReference type="ARBA" id="ARBA00022734"/>
    </source>
</evidence>
<dbReference type="PROSITE" id="PS00615">
    <property type="entry name" value="C_TYPE_LECTIN_1"/>
    <property type="match status" value="1"/>
</dbReference>
<dbReference type="Gene3D" id="3.10.100.10">
    <property type="entry name" value="Mannose-Binding Protein A, subunit A"/>
    <property type="match status" value="1"/>
</dbReference>
<dbReference type="Pfam" id="PF22633">
    <property type="entry name" value="F5_F8_type_C_2"/>
    <property type="match status" value="1"/>
</dbReference>
<dbReference type="CDD" id="cd00037">
    <property type="entry name" value="CLECT"/>
    <property type="match status" value="1"/>
</dbReference>
<evidence type="ECO:0000256" key="2">
    <source>
        <dbReference type="ARBA" id="ARBA00010147"/>
    </source>
</evidence>
<dbReference type="EMBL" id="JAOPHQ010005751">
    <property type="protein sequence ID" value="KAK0134044.1"/>
    <property type="molecule type" value="Genomic_DNA"/>
</dbReference>
<dbReference type="SUPFAM" id="SSF56436">
    <property type="entry name" value="C-type lectin-like"/>
    <property type="match status" value="1"/>
</dbReference>
<protein>
    <submittedName>
        <fullName evidence="9">Fucolectin-5</fullName>
    </submittedName>
</protein>
<dbReference type="InterPro" id="IPR051941">
    <property type="entry name" value="BG_Antigen-Binding_Lectin"/>
</dbReference>
<sequence length="322" mass="36244">MTESCGKKTRIGYHNFDVIKSIVIHLWNTPGLSASSDINVASYGCATQSSTAENYEPSRAIDENINSYSLTNGGSQQWWRVQLAHVYKVAEIKVNEISTLDGVEILIGNSPENNSNVNPRCVIISNKNSDQVNATFQCRGMEGRFINFYKPCGTSKLKLHEVEVFGECMPPPPLRLKEVTGRTFILVKKKLCWSDALLYCRDFHSDLLSIRDTAEQEKMNGLIKGFPNVTSQLWVGLRRSTLGSSWFWMTGDPMTFTQWEHGPMSSYPPSPCGSVASMNASAWSRRYCDEHLYFICLTDPAENMKKVRFFSSTRVQTICGTL</sequence>
<dbReference type="Pfam" id="PF00059">
    <property type="entry name" value="Lectin_C"/>
    <property type="match status" value="1"/>
</dbReference>